<dbReference type="GeneID" id="19152931"/>
<dbReference type="GO" id="GO:0000981">
    <property type="term" value="F:DNA-binding transcription factor activity, RNA polymerase II-specific"/>
    <property type="evidence" value="ECO:0007669"/>
    <property type="project" value="TreeGrafter"/>
</dbReference>
<feature type="region of interest" description="Disordered" evidence="1">
    <location>
        <begin position="324"/>
        <end position="349"/>
    </location>
</feature>
<keyword evidence="3" id="KW-1185">Reference proteome</keyword>
<feature type="region of interest" description="Disordered" evidence="1">
    <location>
        <begin position="25"/>
        <end position="72"/>
    </location>
</feature>
<dbReference type="InterPro" id="IPR052400">
    <property type="entry name" value="Zn2-C6_fungal_TF"/>
</dbReference>
<proteinExistence type="predicted"/>
<dbReference type="AlphaFoldDB" id="W6YD82"/>
<evidence type="ECO:0008006" key="4">
    <source>
        <dbReference type="Google" id="ProtNLM"/>
    </source>
</evidence>
<reference evidence="2 3" key="1">
    <citation type="journal article" date="2013" name="PLoS Genet.">
        <title>Comparative genome structure, secondary metabolite, and effector coding capacity across Cochliobolus pathogens.</title>
        <authorList>
            <person name="Condon B.J."/>
            <person name="Leng Y."/>
            <person name="Wu D."/>
            <person name="Bushley K.E."/>
            <person name="Ohm R.A."/>
            <person name="Otillar R."/>
            <person name="Martin J."/>
            <person name="Schackwitz W."/>
            <person name="Grimwood J."/>
            <person name="MohdZainudin N."/>
            <person name="Xue C."/>
            <person name="Wang R."/>
            <person name="Manning V.A."/>
            <person name="Dhillon B."/>
            <person name="Tu Z.J."/>
            <person name="Steffenson B.J."/>
            <person name="Salamov A."/>
            <person name="Sun H."/>
            <person name="Lowry S."/>
            <person name="LaButti K."/>
            <person name="Han J."/>
            <person name="Copeland A."/>
            <person name="Lindquist E."/>
            <person name="Barry K."/>
            <person name="Schmutz J."/>
            <person name="Baker S.E."/>
            <person name="Ciuffetti L.M."/>
            <person name="Grigoriev I.V."/>
            <person name="Zhong S."/>
            <person name="Turgeon B.G."/>
        </authorList>
    </citation>
    <scope>NUCLEOTIDE SEQUENCE [LARGE SCALE GENOMIC DNA]</scope>
    <source>
        <strain evidence="2 3">26-R-13</strain>
    </source>
</reference>
<dbReference type="OrthoDB" id="416217at2759"/>
<gene>
    <name evidence="2" type="ORF">COCCADRAFT_90227</name>
</gene>
<feature type="compositionally biased region" description="Polar residues" evidence="1">
    <location>
        <begin position="329"/>
        <end position="349"/>
    </location>
</feature>
<dbReference type="RefSeq" id="XP_007710065.1">
    <property type="nucleotide sequence ID" value="XM_007711875.1"/>
</dbReference>
<feature type="compositionally biased region" description="Polar residues" evidence="1">
    <location>
        <begin position="29"/>
        <end position="59"/>
    </location>
</feature>
<evidence type="ECO:0000313" key="2">
    <source>
        <dbReference type="EMBL" id="EUC35603.1"/>
    </source>
</evidence>
<dbReference type="PANTHER" id="PTHR47657:SF7">
    <property type="entry name" value="STEROL REGULATORY ELEMENT-BINDING PROTEIN ECM22"/>
    <property type="match status" value="1"/>
</dbReference>
<evidence type="ECO:0000313" key="3">
    <source>
        <dbReference type="Proteomes" id="UP000053841"/>
    </source>
</evidence>
<dbReference type="STRING" id="930089.W6YD82"/>
<sequence>MDDLFEGYMVLDAIGDFLDDHSLTDRTKQPVTTPQSQPGAQTSTGSLTPISGPARNSQGEAPKGARKRRGHNKSRLGCIPFVCRYPDVFKHAQHELPRPKPPSPRQIVQLSDKPIMYSPDDMQLFHHYLTAAYPCIPSNNEQVWTRHIPLKTYQYPYLMNAMLALAGSHLAIQIENPNNRLALWHRQNAIIGLEEAFARWPPSPDESHVMFAASFLLSLQCSYLNDGFLEHFISLRGCSLLSQLIVAEGFNGPFVEQKGVDLIPVDTASHQYFGVGQDILREALLSLKGFSKLMTPDVHPIEKAVVGQTVLTLRYLLCPDAPPEGRGTTVPNIQGTTDPSQSTEPLKSVASTNPLLPSSMADVFHEIDWDNITTTPAGAPSPLRSFQGMMAILTIFATWPQEALIHIFDSNNRLGNIILAHFSAIRFILAPMTAQQSALRTPARAIVQWSAKIIAVIDDYDKDGEWSHYVEWPRKILKCVERGLETHRGFTMGDVRDLFLRDPGVFKEGRAPRGWKKKNTGSSSRKKELTHLSPHRRPNPL</sequence>
<protein>
    <recommendedName>
        <fullName evidence="4">Transcription factor domain-containing protein</fullName>
    </recommendedName>
</protein>
<dbReference type="PANTHER" id="PTHR47657">
    <property type="entry name" value="STEROL REGULATORY ELEMENT-BINDING PROTEIN ECM22"/>
    <property type="match status" value="1"/>
</dbReference>
<dbReference type="Proteomes" id="UP000053841">
    <property type="component" value="Unassembled WGS sequence"/>
</dbReference>
<accession>W6YD82</accession>
<dbReference type="KEGG" id="bze:COCCADRAFT_90227"/>
<organism evidence="2 3">
    <name type="scientific">Cochliobolus carbonum (strain 26-R-13)</name>
    <name type="common">Maize leaf spot fungus</name>
    <name type="synonym">Bipolaris zeicola</name>
    <dbReference type="NCBI Taxonomy" id="930089"/>
    <lineage>
        <taxon>Eukaryota</taxon>
        <taxon>Fungi</taxon>
        <taxon>Dikarya</taxon>
        <taxon>Ascomycota</taxon>
        <taxon>Pezizomycotina</taxon>
        <taxon>Dothideomycetes</taxon>
        <taxon>Pleosporomycetidae</taxon>
        <taxon>Pleosporales</taxon>
        <taxon>Pleosporineae</taxon>
        <taxon>Pleosporaceae</taxon>
        <taxon>Bipolaris</taxon>
    </lineage>
</organism>
<dbReference type="HOGENOM" id="CLU_508036_0_0_1"/>
<name>W6YD82_COCC2</name>
<dbReference type="eggNOG" id="ENOG502SNQY">
    <property type="taxonomic scope" value="Eukaryota"/>
</dbReference>
<dbReference type="EMBL" id="KI964572">
    <property type="protein sequence ID" value="EUC35603.1"/>
    <property type="molecule type" value="Genomic_DNA"/>
</dbReference>
<feature type="region of interest" description="Disordered" evidence="1">
    <location>
        <begin position="508"/>
        <end position="541"/>
    </location>
</feature>
<evidence type="ECO:0000256" key="1">
    <source>
        <dbReference type="SAM" id="MobiDB-lite"/>
    </source>
</evidence>